<evidence type="ECO:0000256" key="2">
    <source>
        <dbReference type="ARBA" id="ARBA00010183"/>
    </source>
</evidence>
<dbReference type="SUPFAM" id="SSF54768">
    <property type="entry name" value="dsRNA-binding domain-like"/>
    <property type="match status" value="1"/>
</dbReference>
<keyword evidence="9" id="KW-0963">Cytoplasm</keyword>
<dbReference type="Pfam" id="PF00035">
    <property type="entry name" value="dsrm"/>
    <property type="match status" value="1"/>
</dbReference>
<dbReference type="GO" id="GO:0010468">
    <property type="term" value="P:regulation of gene expression"/>
    <property type="evidence" value="ECO:0007669"/>
    <property type="project" value="TreeGrafter"/>
</dbReference>
<evidence type="ECO:0000256" key="9">
    <source>
        <dbReference type="HAMAP-Rule" id="MF_00104"/>
    </source>
</evidence>
<dbReference type="EMBL" id="CP029803">
    <property type="protein sequence ID" value="AWT59143.1"/>
    <property type="molecule type" value="Genomic_DNA"/>
</dbReference>
<keyword evidence="5 9" id="KW-0540">Nuclease</keyword>
<dbReference type="PROSITE" id="PS50142">
    <property type="entry name" value="RNASE_3_2"/>
    <property type="match status" value="1"/>
</dbReference>
<dbReference type="HAMAP" id="MF_00104">
    <property type="entry name" value="RNase_III"/>
    <property type="match status" value="1"/>
</dbReference>
<dbReference type="CDD" id="cd10845">
    <property type="entry name" value="DSRM_RNAse_III_family"/>
    <property type="match status" value="1"/>
</dbReference>
<keyword evidence="4 9" id="KW-0507">mRNA processing</keyword>
<evidence type="ECO:0000256" key="8">
    <source>
        <dbReference type="ARBA" id="ARBA00022884"/>
    </source>
</evidence>
<proteinExistence type="inferred from homology"/>
<dbReference type="GO" id="GO:0006364">
    <property type="term" value="P:rRNA processing"/>
    <property type="evidence" value="ECO:0007669"/>
    <property type="project" value="UniProtKB-UniRule"/>
</dbReference>
<organism evidence="12 13">
    <name type="scientific">Candidatus Moanibacter tarae</name>
    <dbReference type="NCBI Taxonomy" id="2200854"/>
    <lineage>
        <taxon>Bacteria</taxon>
        <taxon>Pseudomonadati</taxon>
        <taxon>Verrucomicrobiota</taxon>
        <taxon>Opitutia</taxon>
        <taxon>Puniceicoccales</taxon>
        <taxon>Puniceicoccales incertae sedis</taxon>
        <taxon>Candidatus Moanibacter</taxon>
    </lineage>
</organism>
<name>A0A2Z4AB67_9BACT</name>
<dbReference type="Gene3D" id="3.30.160.20">
    <property type="match status" value="1"/>
</dbReference>
<dbReference type="InterPro" id="IPR011907">
    <property type="entry name" value="RNase_III"/>
</dbReference>
<feature type="binding site" evidence="9">
    <location>
        <position position="133"/>
    </location>
    <ligand>
        <name>Mg(2+)</name>
        <dbReference type="ChEBI" id="CHEBI:18420"/>
    </ligand>
</feature>
<gene>
    <name evidence="9 12" type="primary">rnc</name>
    <name evidence="12" type="ORF">DF168_00322</name>
</gene>
<evidence type="ECO:0000256" key="6">
    <source>
        <dbReference type="ARBA" id="ARBA00022759"/>
    </source>
</evidence>
<feature type="active site" evidence="9">
    <location>
        <position position="136"/>
    </location>
</feature>
<keyword evidence="9" id="KW-0460">Magnesium</keyword>
<dbReference type="PROSITE" id="PS00517">
    <property type="entry name" value="RNASE_3_1"/>
    <property type="match status" value="1"/>
</dbReference>
<reference evidence="12 13" key="1">
    <citation type="submission" date="2018-06" db="EMBL/GenBank/DDBJ databases">
        <title>Draft Genome Sequence of a Novel Marine Bacterium Related to the Verrucomicrobia.</title>
        <authorList>
            <person name="Vosseberg J."/>
            <person name="Martijn J."/>
            <person name="Ettema T.J.G."/>
        </authorList>
    </citation>
    <scope>NUCLEOTIDE SEQUENCE [LARGE SCALE GENOMIC DNA]</scope>
    <source>
        <strain evidence="12">TARA_B100001123</strain>
    </source>
</reference>
<comment type="similarity">
    <text evidence="2">Belongs to the ribonuclease III family.</text>
</comment>
<feature type="binding site" evidence="9">
    <location>
        <position position="136"/>
    </location>
    <ligand>
        <name>Mg(2+)</name>
        <dbReference type="ChEBI" id="CHEBI:18420"/>
    </ligand>
</feature>
<comment type="function">
    <text evidence="9">Digests double-stranded RNA. Involved in the processing of primary rRNA transcript to yield the immediate precursors to the large and small rRNAs (23S and 16S). Processes some mRNAs, and tRNAs when they are encoded in the rRNA operon. Processes pre-crRNA and tracrRNA of type II CRISPR loci if present in the organism.</text>
</comment>
<dbReference type="InterPro" id="IPR000999">
    <property type="entry name" value="RNase_III_dom"/>
</dbReference>
<comment type="cofactor">
    <cofactor evidence="9">
        <name>Mg(2+)</name>
        <dbReference type="ChEBI" id="CHEBI:18420"/>
    </cofactor>
</comment>
<evidence type="ECO:0000256" key="3">
    <source>
        <dbReference type="ARBA" id="ARBA00022552"/>
    </source>
</evidence>
<dbReference type="Proteomes" id="UP000247465">
    <property type="component" value="Chromosome"/>
</dbReference>
<keyword evidence="7 9" id="KW-0378">Hydrolase</keyword>
<dbReference type="SUPFAM" id="SSF69065">
    <property type="entry name" value="RNase III domain-like"/>
    <property type="match status" value="1"/>
</dbReference>
<dbReference type="GO" id="GO:0004525">
    <property type="term" value="F:ribonuclease III activity"/>
    <property type="evidence" value="ECO:0007669"/>
    <property type="project" value="UniProtKB-UniRule"/>
</dbReference>
<dbReference type="PANTHER" id="PTHR11207">
    <property type="entry name" value="RIBONUCLEASE III"/>
    <property type="match status" value="1"/>
</dbReference>
<comment type="subcellular location">
    <subcellularLocation>
        <location evidence="9">Cytoplasm</location>
    </subcellularLocation>
</comment>
<keyword evidence="9" id="KW-0819">tRNA processing</keyword>
<keyword evidence="8 9" id="KW-0694">RNA-binding</keyword>
<keyword evidence="6 9" id="KW-0255">Endonuclease</keyword>
<dbReference type="GO" id="GO:0046872">
    <property type="term" value="F:metal ion binding"/>
    <property type="evidence" value="ECO:0007669"/>
    <property type="project" value="UniProtKB-KW"/>
</dbReference>
<feature type="binding site" evidence="9">
    <location>
        <position position="60"/>
    </location>
    <ligand>
        <name>Mg(2+)</name>
        <dbReference type="ChEBI" id="CHEBI:18420"/>
    </ligand>
</feature>
<feature type="domain" description="RNase III" evidence="11">
    <location>
        <begin position="16"/>
        <end position="147"/>
    </location>
</feature>
<dbReference type="PANTHER" id="PTHR11207:SF0">
    <property type="entry name" value="RIBONUCLEASE 3"/>
    <property type="match status" value="1"/>
</dbReference>
<evidence type="ECO:0000313" key="12">
    <source>
        <dbReference type="EMBL" id="AWT59143.1"/>
    </source>
</evidence>
<evidence type="ECO:0000256" key="7">
    <source>
        <dbReference type="ARBA" id="ARBA00022801"/>
    </source>
</evidence>
<protein>
    <recommendedName>
        <fullName evidence="9">Ribonuclease 3</fullName>
        <ecNumber evidence="9">3.1.26.3</ecNumber>
    </recommendedName>
    <alternativeName>
        <fullName evidence="9">Ribonuclease III</fullName>
        <shortName evidence="9">RNase III</shortName>
    </alternativeName>
</protein>
<evidence type="ECO:0000256" key="1">
    <source>
        <dbReference type="ARBA" id="ARBA00000109"/>
    </source>
</evidence>
<dbReference type="Pfam" id="PF14622">
    <property type="entry name" value="Ribonucleas_3_3"/>
    <property type="match status" value="1"/>
</dbReference>
<evidence type="ECO:0000259" key="11">
    <source>
        <dbReference type="PROSITE" id="PS50142"/>
    </source>
</evidence>
<dbReference type="NCBIfam" id="TIGR02191">
    <property type="entry name" value="RNaseIII"/>
    <property type="match status" value="1"/>
</dbReference>
<comment type="catalytic activity">
    <reaction evidence="1 9">
        <text>Endonucleolytic cleavage to 5'-phosphomonoester.</text>
        <dbReference type="EC" id="3.1.26.3"/>
    </reaction>
</comment>
<feature type="domain" description="DRBM" evidence="10">
    <location>
        <begin position="175"/>
        <end position="245"/>
    </location>
</feature>
<sequence length="251" mass="28187">MLEHRSRKLSGRELSIEALQKAIGYQFRDKELLERSVTHPSFFQKRSHSIGHRQHNQRLEFLGDAILSAILAEQLLKLMPLEREGVLSQARSALSRGTHLAELARKLGLGSYIRMSTSEEHQGGRTRDSILEDVLEAIIGAIYLDSDWETVRKIILPWYGNIQGHLANFIHQEQNPKGSLQELVQPIFGNNALIYAVTAESGPAHEKNFQVEVSVAGQRVGMGEGSSKKEAEEEAARVALLNWNQIEFAEN</sequence>
<dbReference type="GO" id="GO:0005737">
    <property type="term" value="C:cytoplasm"/>
    <property type="evidence" value="ECO:0007669"/>
    <property type="project" value="UniProtKB-SubCell"/>
</dbReference>
<dbReference type="GO" id="GO:0019843">
    <property type="term" value="F:rRNA binding"/>
    <property type="evidence" value="ECO:0007669"/>
    <property type="project" value="UniProtKB-KW"/>
</dbReference>
<dbReference type="GO" id="GO:0003725">
    <property type="term" value="F:double-stranded RNA binding"/>
    <property type="evidence" value="ECO:0007669"/>
    <property type="project" value="TreeGrafter"/>
</dbReference>
<accession>A0A2Z4AB67</accession>
<evidence type="ECO:0000259" key="10">
    <source>
        <dbReference type="PROSITE" id="PS50137"/>
    </source>
</evidence>
<dbReference type="InterPro" id="IPR036389">
    <property type="entry name" value="RNase_III_sf"/>
</dbReference>
<dbReference type="GO" id="GO:0006397">
    <property type="term" value="P:mRNA processing"/>
    <property type="evidence" value="ECO:0007669"/>
    <property type="project" value="UniProtKB-UniRule"/>
</dbReference>
<dbReference type="AlphaFoldDB" id="A0A2Z4AB67"/>
<keyword evidence="3 9" id="KW-0698">rRNA processing</keyword>
<dbReference type="SMART" id="SM00358">
    <property type="entry name" value="DSRM"/>
    <property type="match status" value="1"/>
</dbReference>
<keyword evidence="9" id="KW-0699">rRNA-binding</keyword>
<evidence type="ECO:0000313" key="13">
    <source>
        <dbReference type="Proteomes" id="UP000247465"/>
    </source>
</evidence>
<comment type="subunit">
    <text evidence="9">Homodimer.</text>
</comment>
<dbReference type="InterPro" id="IPR014720">
    <property type="entry name" value="dsRBD_dom"/>
</dbReference>
<dbReference type="FunFam" id="1.10.1520.10:FF:000001">
    <property type="entry name" value="Ribonuclease 3"/>
    <property type="match status" value="1"/>
</dbReference>
<dbReference type="EC" id="3.1.26.3" evidence="9"/>
<keyword evidence="9" id="KW-0479">Metal-binding</keyword>
<dbReference type="PROSITE" id="PS50137">
    <property type="entry name" value="DS_RBD"/>
    <property type="match status" value="1"/>
</dbReference>
<dbReference type="GO" id="GO:0008033">
    <property type="term" value="P:tRNA processing"/>
    <property type="evidence" value="ECO:0007669"/>
    <property type="project" value="UniProtKB-KW"/>
</dbReference>
<dbReference type="CDD" id="cd00593">
    <property type="entry name" value="RIBOc"/>
    <property type="match status" value="1"/>
</dbReference>
<feature type="active site" evidence="9">
    <location>
        <position position="64"/>
    </location>
</feature>
<evidence type="ECO:0000256" key="4">
    <source>
        <dbReference type="ARBA" id="ARBA00022664"/>
    </source>
</evidence>
<dbReference type="KEGG" id="mtar:DF168_00322"/>
<dbReference type="SMART" id="SM00535">
    <property type="entry name" value="RIBOc"/>
    <property type="match status" value="1"/>
</dbReference>
<evidence type="ECO:0000256" key="5">
    <source>
        <dbReference type="ARBA" id="ARBA00022722"/>
    </source>
</evidence>
<dbReference type="Gene3D" id="1.10.1520.10">
    <property type="entry name" value="Ribonuclease III domain"/>
    <property type="match status" value="1"/>
</dbReference>